<dbReference type="Gene3D" id="2.70.98.70">
    <property type="match status" value="1"/>
</dbReference>
<dbReference type="InterPro" id="IPR008929">
    <property type="entry name" value="Chondroitin_lyas"/>
</dbReference>
<keyword evidence="1" id="KW-0456">Lyase</keyword>
<protein>
    <submittedName>
        <fullName evidence="1">Alginate lyase family protein</fullName>
    </submittedName>
</protein>
<dbReference type="RefSeq" id="WP_308731826.1">
    <property type="nucleotide sequence ID" value="NZ_JAJEQN010000020.1"/>
</dbReference>
<comment type="caution">
    <text evidence="1">The sequence shown here is derived from an EMBL/GenBank/DDBJ whole genome shotgun (WGS) entry which is preliminary data.</text>
</comment>
<proteinExistence type="predicted"/>
<dbReference type="GO" id="GO:0016829">
    <property type="term" value="F:lyase activity"/>
    <property type="evidence" value="ECO:0007669"/>
    <property type="project" value="UniProtKB-KW"/>
</dbReference>
<dbReference type="SUPFAM" id="SSF48230">
    <property type="entry name" value="Chondroitin AC/alginate lyase"/>
    <property type="match status" value="1"/>
</dbReference>
<dbReference type="AlphaFoldDB" id="A0AAE3E4Y1"/>
<dbReference type="Gene3D" id="1.50.10.100">
    <property type="entry name" value="Chondroitin AC/alginate lyase"/>
    <property type="match status" value="1"/>
</dbReference>
<sequence length="1198" mass="137264">MILDDNGFFYRGLFQYNKNTKDYFHNPVLAVCLTYEAEKLPLFVTVEMTLEKLIGNASVHRTLVTAQVCMTKSRQWFYLRKEDFSLPLSRSREYRFVRQIRIYAKQDGQQTIAEECASILFDESKAAINISDEKKCNNVLFVEALSFQKSDGVSISTPVCSKWTKPGETIEYSVTIENECRTPVMVHLSAEDDGWKELKPQISDSDCGWLHLEASESKNVTVTISMTDTLAPGGCEKFPIHAKWKVIENTDEKNEGDSTITLYAMRKLPHPCVIFDDDLLNEIRQKISRADWAKAAYEKAYKASEEWSYPSIDFNKDYLFDTSHAHHARDCAIIYQISGEIRFAQKTAAFLREWSAPDGYRRLPRAGNQELVHDGEFFKSAACAYDLIYDWDGWTEKDRENIEQTMRFYMEYIDAEICSGEASNWLLAEIAGAVYSAAALGDKERMERFLYGPGGAADELAKGVLDDGWWYEASIGYNLMCAGLMSEISVVALHFGMNFKDIKVTPAYRRTNCVAEARLDGLSNDIWGENTKNYRSIEMLWDSLIPFYDYRGVVMGINDSAEQKSNAQTKAFYKLDYELAYRLYKKPEYAYMISRLGDDERNVLFGEEVRPAYELDELPYEKSCYAQNAGSVVLRSHKKDRPIREQIQVGLKYGSHGGAHGHYDRASMNGLMRYGRSLTNPENIWYSYHTFMYKFYCQTSITHNMVTVDLKQQEAAPPKQLLFYTGDAMQAFGVENNSRWSYPPYGGWPVGKQKTIEERQWMEGRSFPIPEKHPEYAVRSGFTEPVITRRVTVLTDDYVVNFDYAKSSQPEINHDFQCIYHLQGLTKVDDVLSIERHTAQLSDDPLGSAQFITDCDWYEKNNEVNKGSQAVDGIKDKAAIKFQFHTEYAEKKNNFWRYDWKWQNRTAYNEYGILDTDLYFVPMKQDDSMQFAVACPPEFALVNKRLYWKVCAVMEKDKASGEQEVVLAEGKFGAWILGKETVDVALDGVKKLYLKVFTEDGRQGDLYEYESLKTIFWGNPVIETKNKKKLDMSELVYVCENTDEGCGVGKDYEGGRVTIQAEEFDKAIPAEPRDKRKWGIITLDLEGLNAKRFHAVIGGDYPVGDESEKRRTVFQQQTGNNACFASVIEPHEGDAMVQSVQYAGPWSIKVTLVDGREQIVSVKGIENTQESDTTKNSVRILLEEYQKGILIRSEETAR</sequence>
<dbReference type="PANTHER" id="PTHR39210">
    <property type="entry name" value="HEPARIN-SULFATE LYASE"/>
    <property type="match status" value="1"/>
</dbReference>
<dbReference type="PANTHER" id="PTHR39210:SF1">
    <property type="entry name" value="HEPARIN-SULFATE LYASE"/>
    <property type="match status" value="1"/>
</dbReference>
<dbReference type="Proteomes" id="UP001198200">
    <property type="component" value="Unassembled WGS sequence"/>
</dbReference>
<accession>A0AAE3E4Y1</accession>
<name>A0AAE3E4Y1_9FIRM</name>
<organism evidence="1 2">
    <name type="scientific">Anthropogastromicrobium aceti</name>
    <dbReference type="NCBI Taxonomy" id="2981768"/>
    <lineage>
        <taxon>Bacteria</taxon>
        <taxon>Bacillati</taxon>
        <taxon>Bacillota</taxon>
        <taxon>Clostridia</taxon>
        <taxon>Lachnospirales</taxon>
        <taxon>Lachnospiraceae</taxon>
        <taxon>Anthropogastromicrobium</taxon>
    </lineage>
</organism>
<gene>
    <name evidence="1" type="ORF">LKD48_09025</name>
</gene>
<keyword evidence="2" id="KW-1185">Reference proteome</keyword>
<reference evidence="1 2" key="1">
    <citation type="submission" date="2021-10" db="EMBL/GenBank/DDBJ databases">
        <title>Anaerobic single-cell dispensing facilitates the cultivation of human gut bacteria.</title>
        <authorList>
            <person name="Afrizal A."/>
        </authorList>
    </citation>
    <scope>NUCLEOTIDE SEQUENCE [LARGE SCALE GENOMIC DNA]</scope>
    <source>
        <strain evidence="1 2">CLA-AA-H224</strain>
    </source>
</reference>
<dbReference type="EMBL" id="JAJEQN010000020">
    <property type="protein sequence ID" value="MCC2221773.1"/>
    <property type="molecule type" value="Genomic_DNA"/>
</dbReference>
<evidence type="ECO:0000313" key="1">
    <source>
        <dbReference type="EMBL" id="MCC2221773.1"/>
    </source>
</evidence>
<evidence type="ECO:0000313" key="2">
    <source>
        <dbReference type="Proteomes" id="UP001198200"/>
    </source>
</evidence>